<name>A0A6A5KZH0_9PLEO</name>
<evidence type="ECO:0000313" key="1">
    <source>
        <dbReference type="EMBL" id="KAF1839283.1"/>
    </source>
</evidence>
<sequence>MADESLYIVKRTLLDPKNPAQPLYNTVLPATYTDLKAAKEHAKTALQKEGYEPEFFPVYREKGTTEDWEHGDGVVIYAEGPSEEVLKVEIDTVPNLAGVKADSTGRVTAPLHHVLQTVIEYNNDRSGSRRYSIVEGTYTSAQLARDRALQVLLDGGMKKEEFIEYDEYVDGTEGPFGPDVIVHAVYDGGMNVLVSVISSN</sequence>
<organism evidence="1 2">
    <name type="scientific">Decorospora gaudefroyi</name>
    <dbReference type="NCBI Taxonomy" id="184978"/>
    <lineage>
        <taxon>Eukaryota</taxon>
        <taxon>Fungi</taxon>
        <taxon>Dikarya</taxon>
        <taxon>Ascomycota</taxon>
        <taxon>Pezizomycotina</taxon>
        <taxon>Dothideomycetes</taxon>
        <taxon>Pleosporomycetidae</taxon>
        <taxon>Pleosporales</taxon>
        <taxon>Pleosporineae</taxon>
        <taxon>Pleosporaceae</taxon>
        <taxon>Decorospora</taxon>
    </lineage>
</organism>
<gene>
    <name evidence="1" type="ORF">BDW02DRAFT_575741</name>
</gene>
<reference evidence="1" key="1">
    <citation type="submission" date="2020-01" db="EMBL/GenBank/DDBJ databases">
        <authorList>
            <consortium name="DOE Joint Genome Institute"/>
            <person name="Haridas S."/>
            <person name="Albert R."/>
            <person name="Binder M."/>
            <person name="Bloem J."/>
            <person name="Labutti K."/>
            <person name="Salamov A."/>
            <person name="Andreopoulos B."/>
            <person name="Baker S.E."/>
            <person name="Barry K."/>
            <person name="Bills G."/>
            <person name="Bluhm B.H."/>
            <person name="Cannon C."/>
            <person name="Castanera R."/>
            <person name="Culley D.E."/>
            <person name="Daum C."/>
            <person name="Ezra D."/>
            <person name="Gonzalez J.B."/>
            <person name="Henrissat B."/>
            <person name="Kuo A."/>
            <person name="Liang C."/>
            <person name="Lipzen A."/>
            <person name="Lutzoni F."/>
            <person name="Magnuson J."/>
            <person name="Mondo S."/>
            <person name="Nolan M."/>
            <person name="Ohm R."/>
            <person name="Pangilinan J."/>
            <person name="Park H.-J."/>
            <person name="Ramirez L."/>
            <person name="Alfaro M."/>
            <person name="Sun H."/>
            <person name="Tritt A."/>
            <person name="Yoshinaga Y."/>
            <person name="Zwiers L.-H."/>
            <person name="Turgeon B.G."/>
            <person name="Goodwin S.B."/>
            <person name="Spatafora J.W."/>
            <person name="Crous P.W."/>
            <person name="Grigoriev I.V."/>
        </authorList>
    </citation>
    <scope>NUCLEOTIDE SEQUENCE</scope>
    <source>
        <strain evidence="1">P77</strain>
    </source>
</reference>
<accession>A0A6A5KZH0</accession>
<proteinExistence type="predicted"/>
<dbReference type="OrthoDB" id="3880401at2759"/>
<dbReference type="AlphaFoldDB" id="A0A6A5KZH0"/>
<protein>
    <submittedName>
        <fullName evidence="1">Uncharacterized protein</fullName>
    </submittedName>
</protein>
<evidence type="ECO:0000313" key="2">
    <source>
        <dbReference type="Proteomes" id="UP000800040"/>
    </source>
</evidence>
<keyword evidence="2" id="KW-1185">Reference proteome</keyword>
<dbReference type="EMBL" id="ML975246">
    <property type="protein sequence ID" value="KAF1839283.1"/>
    <property type="molecule type" value="Genomic_DNA"/>
</dbReference>
<dbReference type="Proteomes" id="UP000800040">
    <property type="component" value="Unassembled WGS sequence"/>
</dbReference>